<keyword evidence="1" id="KW-0472">Membrane</keyword>
<gene>
    <name evidence="3" type="ordered locus">Bphy_7019</name>
</gene>
<dbReference type="RefSeq" id="WP_012406181.1">
    <property type="nucleotide sequence ID" value="NC_010625.1"/>
</dbReference>
<organism evidence="3 4">
    <name type="scientific">Paraburkholderia phymatum (strain DSM 17167 / CIP 108236 / LMG 21445 / STM815)</name>
    <name type="common">Burkholderia phymatum</name>
    <dbReference type="NCBI Taxonomy" id="391038"/>
    <lineage>
        <taxon>Bacteria</taxon>
        <taxon>Pseudomonadati</taxon>
        <taxon>Pseudomonadota</taxon>
        <taxon>Betaproteobacteria</taxon>
        <taxon>Burkholderiales</taxon>
        <taxon>Burkholderiaceae</taxon>
        <taxon>Paraburkholderia</taxon>
    </lineage>
</organism>
<geneLocation type="plasmid" evidence="3 4">
    <name>pBPHY01</name>
</geneLocation>
<dbReference type="InterPro" id="IPR046554">
    <property type="entry name" value="DUF6708"/>
</dbReference>
<name>B2JTX2_PARP8</name>
<evidence type="ECO:0000313" key="4">
    <source>
        <dbReference type="Proteomes" id="UP000001192"/>
    </source>
</evidence>
<dbReference type="HOGENOM" id="CLU_056144_0_0_4"/>
<dbReference type="Proteomes" id="UP000001192">
    <property type="component" value="Plasmid pBPHY01"/>
</dbReference>
<keyword evidence="1" id="KW-1133">Transmembrane helix</keyword>
<feature type="transmembrane region" description="Helical" evidence="1">
    <location>
        <begin position="57"/>
        <end position="82"/>
    </location>
</feature>
<feature type="transmembrane region" description="Helical" evidence="1">
    <location>
        <begin position="102"/>
        <end position="118"/>
    </location>
</feature>
<feature type="domain" description="DUF6708" evidence="2">
    <location>
        <begin position="109"/>
        <end position="290"/>
    </location>
</feature>
<dbReference type="EMBL" id="CP001045">
    <property type="protein sequence ID" value="ACC76025.1"/>
    <property type="molecule type" value="Genomic_DNA"/>
</dbReference>
<dbReference type="OrthoDB" id="8915060at2"/>
<dbReference type="Pfam" id="PF20455">
    <property type="entry name" value="DUF6708"/>
    <property type="match status" value="1"/>
</dbReference>
<protein>
    <recommendedName>
        <fullName evidence="2">DUF6708 domain-containing protein</fullName>
    </recommendedName>
</protein>
<accession>B2JTX2</accession>
<evidence type="ECO:0000259" key="2">
    <source>
        <dbReference type="Pfam" id="PF20455"/>
    </source>
</evidence>
<evidence type="ECO:0000313" key="3">
    <source>
        <dbReference type="EMBL" id="ACC76025.1"/>
    </source>
</evidence>
<reference evidence="4" key="1">
    <citation type="journal article" date="2014" name="Stand. Genomic Sci.">
        <title>Complete genome sequence of Burkholderia phymatum STM815(T), a broad host range and efficient nitrogen-fixing symbiont of Mimosa species.</title>
        <authorList>
            <person name="Moulin L."/>
            <person name="Klonowska A."/>
            <person name="Caroline B."/>
            <person name="Booth K."/>
            <person name="Vriezen J.A."/>
            <person name="Melkonian R."/>
            <person name="James E.K."/>
            <person name="Young J.P."/>
            <person name="Bena G."/>
            <person name="Hauser L."/>
            <person name="Land M."/>
            <person name="Kyrpides N."/>
            <person name="Bruce D."/>
            <person name="Chain P."/>
            <person name="Copeland A."/>
            <person name="Pitluck S."/>
            <person name="Woyke T."/>
            <person name="Lizotte-Waniewski M."/>
            <person name="Bristow J."/>
            <person name="Riley M."/>
        </authorList>
    </citation>
    <scope>NUCLEOTIDE SEQUENCE [LARGE SCALE GENOMIC DNA]</scope>
    <source>
        <strain evidence="4">DSM 17167 / CIP 108236 / LMG 21445 / STM815</strain>
        <plasmid evidence="4">Plasmid pBPHY01</plasmid>
    </source>
</reference>
<proteinExistence type="predicted"/>
<sequence length="321" mass="38136">MRYIDLSQNIYRVNRKLTDEERQNQLRQKERLDLTPFYNVSTVTLNSTYLETVDRWFIYRGVMTFGCLLFIVFPILLVLMPFFVPPWHLIPTGSDLRYMKLTFPYFLPLWAFLIWVLFKESFRWTHFPIRFNYRNRMVYVFCLDGVIRSARWDDLFFTLGRCERTAAGQRWDIRGHALKADRETVEWTFALRADGVDVQQLRHIWEFVRRYMEEGPSTVYRDVFWCHDIAAKRETYRAGLDVLYLTFNGLPISQKVLTPVFWLIAIGRSFVMKTSRIPEWPAEIEAQCAVDGFDPYQRTAVQNPDRIPTESVGAAWDQVGS</sequence>
<dbReference type="KEGG" id="bph:Bphy_7019"/>
<evidence type="ECO:0000256" key="1">
    <source>
        <dbReference type="SAM" id="Phobius"/>
    </source>
</evidence>
<keyword evidence="1" id="KW-0812">Transmembrane</keyword>
<keyword evidence="4" id="KW-1185">Reference proteome</keyword>
<dbReference type="AlphaFoldDB" id="B2JTX2"/>
<keyword evidence="3" id="KW-0614">Plasmid</keyword>